<evidence type="ECO:0000256" key="3">
    <source>
        <dbReference type="ARBA" id="ARBA00023125"/>
    </source>
</evidence>
<dbReference type="Pfam" id="PF00126">
    <property type="entry name" value="HTH_1"/>
    <property type="match status" value="1"/>
</dbReference>
<dbReference type="Gene3D" id="3.40.190.290">
    <property type="match status" value="1"/>
</dbReference>
<dbReference type="GO" id="GO:0032993">
    <property type="term" value="C:protein-DNA complex"/>
    <property type="evidence" value="ECO:0007669"/>
    <property type="project" value="TreeGrafter"/>
</dbReference>
<sequence>MGLLMISLQKLKYFIDVVEQKSFTKAAKKNHVAQTSVSQQIKELEDIYNFELINRKSSPISVTRAGRIFYQWAKIVMSDLGQLDQQMEELKHENLQIAYTSFQDLGYLNAIFAEIPEYQDKIEVTKDVMSNLTPGLRSGVYDLAISFDSEFIDDPDINTIPIVSGYYMVGMRKDHPLAEHVSVDLSQVCEYPIVMINPGSLGKSYQLMVDRFKDESQDFKIAEFADNVESELFLIQQKQYIGFFPEGFPISLENPNLKLVKINNSPHKYEIALAYNRKHTKKTEKLLTKIKKVACDRFNQ</sequence>
<protein>
    <submittedName>
        <fullName evidence="6">LysR family transcriptional regulator</fullName>
    </submittedName>
</protein>
<feature type="domain" description="HTH lysR-type" evidence="5">
    <location>
        <begin position="6"/>
        <end position="63"/>
    </location>
</feature>
<dbReference type="PROSITE" id="PS50931">
    <property type="entry name" value="HTH_LYSR"/>
    <property type="match status" value="1"/>
</dbReference>
<organism evidence="6 7">
    <name type="scientific">Lactobacillus corticis</name>
    <dbReference type="NCBI Taxonomy" id="2201249"/>
    <lineage>
        <taxon>Bacteria</taxon>
        <taxon>Bacillati</taxon>
        <taxon>Bacillota</taxon>
        <taxon>Bacilli</taxon>
        <taxon>Lactobacillales</taxon>
        <taxon>Lactobacillaceae</taxon>
        <taxon>Lactobacillus</taxon>
    </lineage>
</organism>
<comment type="caution">
    <text evidence="6">The sequence shown here is derived from an EMBL/GenBank/DDBJ whole genome shotgun (WGS) entry which is preliminary data.</text>
</comment>
<dbReference type="PANTHER" id="PTHR30346:SF28">
    <property type="entry name" value="HTH-TYPE TRANSCRIPTIONAL REGULATOR CYNR"/>
    <property type="match status" value="1"/>
</dbReference>
<dbReference type="FunFam" id="1.10.10.10:FF:000001">
    <property type="entry name" value="LysR family transcriptional regulator"/>
    <property type="match status" value="1"/>
</dbReference>
<dbReference type="PANTHER" id="PTHR30346">
    <property type="entry name" value="TRANSCRIPTIONAL DUAL REGULATOR HCAR-RELATED"/>
    <property type="match status" value="1"/>
</dbReference>
<dbReference type="InterPro" id="IPR036388">
    <property type="entry name" value="WH-like_DNA-bd_sf"/>
</dbReference>
<evidence type="ECO:0000313" key="7">
    <source>
        <dbReference type="Proteomes" id="UP000677218"/>
    </source>
</evidence>
<dbReference type="Gene3D" id="1.10.10.10">
    <property type="entry name" value="Winged helix-like DNA-binding domain superfamily/Winged helix DNA-binding domain"/>
    <property type="match status" value="1"/>
</dbReference>
<reference evidence="6" key="1">
    <citation type="submission" date="2020-08" db="EMBL/GenBank/DDBJ databases">
        <title>Taxonomic study for Lactobacillus species isolated from hardwood bark.</title>
        <authorList>
            <person name="Tohno M."/>
            <person name="Tanizawa Y."/>
        </authorList>
    </citation>
    <scope>NUCLEOTIDE SEQUENCE</scope>
    <source>
        <strain evidence="6">B40</strain>
    </source>
</reference>
<keyword evidence="3" id="KW-0238">DNA-binding</keyword>
<evidence type="ECO:0000259" key="5">
    <source>
        <dbReference type="PROSITE" id="PS50931"/>
    </source>
</evidence>
<name>A0A916QH61_9LACO</name>
<evidence type="ECO:0000313" key="6">
    <source>
        <dbReference type="EMBL" id="GFZ26153.1"/>
    </source>
</evidence>
<dbReference type="InterPro" id="IPR036390">
    <property type="entry name" value="WH_DNA-bd_sf"/>
</dbReference>
<keyword evidence="2" id="KW-0805">Transcription regulation</keyword>
<dbReference type="InterPro" id="IPR000847">
    <property type="entry name" value="LysR_HTH_N"/>
</dbReference>
<dbReference type="SUPFAM" id="SSF46785">
    <property type="entry name" value="Winged helix' DNA-binding domain"/>
    <property type="match status" value="1"/>
</dbReference>
<proteinExistence type="inferred from homology"/>
<dbReference type="PRINTS" id="PR00039">
    <property type="entry name" value="HTHLYSR"/>
</dbReference>
<dbReference type="Proteomes" id="UP000677218">
    <property type="component" value="Unassembled WGS sequence"/>
</dbReference>
<keyword evidence="4" id="KW-0804">Transcription</keyword>
<comment type="similarity">
    <text evidence="1">Belongs to the LysR transcriptional regulatory family.</text>
</comment>
<dbReference type="GO" id="GO:0003677">
    <property type="term" value="F:DNA binding"/>
    <property type="evidence" value="ECO:0007669"/>
    <property type="project" value="UniProtKB-KW"/>
</dbReference>
<dbReference type="SUPFAM" id="SSF53850">
    <property type="entry name" value="Periplasmic binding protein-like II"/>
    <property type="match status" value="1"/>
</dbReference>
<dbReference type="EMBL" id="BMAY01000001">
    <property type="protein sequence ID" value="GFZ26153.1"/>
    <property type="molecule type" value="Genomic_DNA"/>
</dbReference>
<dbReference type="InterPro" id="IPR005119">
    <property type="entry name" value="LysR_subst-bd"/>
</dbReference>
<keyword evidence="7" id="KW-1185">Reference proteome</keyword>
<accession>A0A916QH61</accession>
<dbReference type="AlphaFoldDB" id="A0A916QH61"/>
<gene>
    <name evidence="6" type="primary">lysR_1</name>
    <name evidence="6" type="ORF">LCB40_00330</name>
</gene>
<dbReference type="GO" id="GO:0003700">
    <property type="term" value="F:DNA-binding transcription factor activity"/>
    <property type="evidence" value="ECO:0007669"/>
    <property type="project" value="InterPro"/>
</dbReference>
<dbReference type="Pfam" id="PF03466">
    <property type="entry name" value="LysR_substrate"/>
    <property type="match status" value="1"/>
</dbReference>
<dbReference type="CDD" id="cd05466">
    <property type="entry name" value="PBP2_LTTR_substrate"/>
    <property type="match status" value="1"/>
</dbReference>
<evidence type="ECO:0000256" key="4">
    <source>
        <dbReference type="ARBA" id="ARBA00023163"/>
    </source>
</evidence>
<evidence type="ECO:0000256" key="1">
    <source>
        <dbReference type="ARBA" id="ARBA00009437"/>
    </source>
</evidence>
<evidence type="ECO:0000256" key="2">
    <source>
        <dbReference type="ARBA" id="ARBA00023015"/>
    </source>
</evidence>